<sequence length="363" mass="41355">MKILHISTIREWRGGDAQMLTTYRLMNEYPDIQQIILCPVNSVLATKCQNEGIEHYTASRKGKQSVPFLKLIIKTVKQHHIDIIHVHDSNAFSLTLIALSFLPKTKLVYSRKRNNRIKNNYFKKLKYNSKKIDKIVCVSEAVRNVFKGIVTDMNKVITIYDGIDTHQFKDNTNLSILHKEYNLPEETKIVGNVAGLTHQKDLYTFIEVAKKVLENTNQKIKFFIIGEGGQKEDLLEYRNKHNLEKDIIFTGFRNDVDKVLPEFDVLLMTSVQEGLPLVIYEAFACNIPIVSTKAGGVAEAVVNNISGITAEVKDVEALANGVLKILNNAVFKEQLVAGGKKLSEEKYNLERMKKDYYKLYSSL</sequence>
<dbReference type="Proteomes" id="UP000831290">
    <property type="component" value="Chromosome"/>
</dbReference>
<dbReference type="KEGG" id="fbm:MQE35_02965"/>
<feature type="domain" description="Glycosyl transferase family 1" evidence="1">
    <location>
        <begin position="178"/>
        <end position="340"/>
    </location>
</feature>
<reference evidence="3" key="1">
    <citation type="submission" date="2022-03" db="EMBL/GenBank/DDBJ databases">
        <title>Description of Abyssus ytuae gen. nov., sp. nov., a novel member of the family Flavobacteriaceae isolated from the sediment of Mariana Trench.</title>
        <authorList>
            <person name="Zhang J."/>
            <person name="Xu X."/>
        </authorList>
    </citation>
    <scope>NUCLEOTIDE SEQUENCE</scope>
    <source>
        <strain evidence="3">MT3330</strain>
    </source>
</reference>
<accession>A0A9E7CTL6</accession>
<feature type="domain" description="Glycosyltransferase subfamily 4-like N-terminal" evidence="2">
    <location>
        <begin position="58"/>
        <end position="166"/>
    </location>
</feature>
<dbReference type="Pfam" id="PF00534">
    <property type="entry name" value="Glycos_transf_1"/>
    <property type="match status" value="1"/>
</dbReference>
<evidence type="ECO:0000259" key="2">
    <source>
        <dbReference type="Pfam" id="PF13439"/>
    </source>
</evidence>
<dbReference type="Gene3D" id="3.40.50.2000">
    <property type="entry name" value="Glycogen Phosphorylase B"/>
    <property type="match status" value="2"/>
</dbReference>
<dbReference type="InterPro" id="IPR001296">
    <property type="entry name" value="Glyco_trans_1"/>
</dbReference>
<dbReference type="PANTHER" id="PTHR12526:SF630">
    <property type="entry name" value="GLYCOSYLTRANSFERASE"/>
    <property type="match status" value="1"/>
</dbReference>
<proteinExistence type="predicted"/>
<protein>
    <submittedName>
        <fullName evidence="3">Glycosyltransferase family 4 protein</fullName>
    </submittedName>
</protein>
<gene>
    <name evidence="3" type="ORF">MQE35_02965</name>
</gene>
<dbReference type="SUPFAM" id="SSF53756">
    <property type="entry name" value="UDP-Glycosyltransferase/glycogen phosphorylase"/>
    <property type="match status" value="1"/>
</dbReference>
<keyword evidence="4" id="KW-1185">Reference proteome</keyword>
<evidence type="ECO:0000313" key="4">
    <source>
        <dbReference type="Proteomes" id="UP000831290"/>
    </source>
</evidence>
<dbReference type="EMBL" id="CP094358">
    <property type="protein sequence ID" value="UOB18266.1"/>
    <property type="molecule type" value="Genomic_DNA"/>
</dbReference>
<organism evidence="3 4">
    <name type="scientific">Abyssalbus ytuae</name>
    <dbReference type="NCBI Taxonomy" id="2926907"/>
    <lineage>
        <taxon>Bacteria</taxon>
        <taxon>Pseudomonadati</taxon>
        <taxon>Bacteroidota</taxon>
        <taxon>Flavobacteriia</taxon>
        <taxon>Flavobacteriales</taxon>
        <taxon>Flavobacteriaceae</taxon>
        <taxon>Abyssalbus</taxon>
    </lineage>
</organism>
<evidence type="ECO:0000259" key="1">
    <source>
        <dbReference type="Pfam" id="PF00534"/>
    </source>
</evidence>
<dbReference type="InterPro" id="IPR028098">
    <property type="entry name" value="Glyco_trans_4-like_N"/>
</dbReference>
<dbReference type="PANTHER" id="PTHR12526">
    <property type="entry name" value="GLYCOSYLTRANSFERASE"/>
    <property type="match status" value="1"/>
</dbReference>
<name>A0A9E7CTL6_9FLAO</name>
<dbReference type="AlphaFoldDB" id="A0A9E7CTL6"/>
<evidence type="ECO:0000313" key="3">
    <source>
        <dbReference type="EMBL" id="UOB18266.1"/>
    </source>
</evidence>
<dbReference type="GO" id="GO:0016757">
    <property type="term" value="F:glycosyltransferase activity"/>
    <property type="evidence" value="ECO:0007669"/>
    <property type="project" value="InterPro"/>
</dbReference>
<dbReference type="CDD" id="cd03801">
    <property type="entry name" value="GT4_PimA-like"/>
    <property type="match status" value="1"/>
</dbReference>
<dbReference type="Pfam" id="PF13439">
    <property type="entry name" value="Glyco_transf_4"/>
    <property type="match status" value="1"/>
</dbReference>
<dbReference type="RefSeq" id="WP_255844359.1">
    <property type="nucleotide sequence ID" value="NZ_CP094358.1"/>
</dbReference>